<dbReference type="AlphaFoldDB" id="A0A816FMK7"/>
<comment type="caution">
    <text evidence="2">The sequence shown here is derived from an EMBL/GenBank/DDBJ whole genome shotgun (WGS) entry which is preliminary data.</text>
</comment>
<organism evidence="2 3">
    <name type="scientific">Adineta steineri</name>
    <dbReference type="NCBI Taxonomy" id="433720"/>
    <lineage>
        <taxon>Eukaryota</taxon>
        <taxon>Metazoa</taxon>
        <taxon>Spiralia</taxon>
        <taxon>Gnathifera</taxon>
        <taxon>Rotifera</taxon>
        <taxon>Eurotatoria</taxon>
        <taxon>Bdelloidea</taxon>
        <taxon>Adinetida</taxon>
        <taxon>Adinetidae</taxon>
        <taxon>Adineta</taxon>
    </lineage>
</organism>
<feature type="non-terminal residue" evidence="2">
    <location>
        <position position="38"/>
    </location>
</feature>
<evidence type="ECO:0000313" key="3">
    <source>
        <dbReference type="Proteomes" id="UP000663832"/>
    </source>
</evidence>
<protein>
    <submittedName>
        <fullName evidence="2">Uncharacterized protein</fullName>
    </submittedName>
</protein>
<evidence type="ECO:0000313" key="2">
    <source>
        <dbReference type="EMBL" id="CAF1663451.1"/>
    </source>
</evidence>
<dbReference type="Proteomes" id="UP000663832">
    <property type="component" value="Unassembled WGS sequence"/>
</dbReference>
<keyword evidence="3" id="KW-1185">Reference proteome</keyword>
<evidence type="ECO:0000313" key="1">
    <source>
        <dbReference type="EMBL" id="CAF1557203.1"/>
    </source>
</evidence>
<sequence length="38" mass="4332">MIIPSTEQGQHFAKSVSLGWHNSFSITIIAHKKFDDFI</sequence>
<gene>
    <name evidence="1" type="ORF">BJG266_LOCUS46676</name>
    <name evidence="2" type="ORF">QVE165_LOCUS63709</name>
</gene>
<name>A0A816FMK7_9BILA</name>
<dbReference type="Proteomes" id="UP000663877">
    <property type="component" value="Unassembled WGS sequence"/>
</dbReference>
<dbReference type="EMBL" id="CAJNOM010005388">
    <property type="protein sequence ID" value="CAF1663451.1"/>
    <property type="molecule type" value="Genomic_DNA"/>
</dbReference>
<proteinExistence type="predicted"/>
<reference evidence="2" key="1">
    <citation type="submission" date="2021-02" db="EMBL/GenBank/DDBJ databases">
        <authorList>
            <person name="Nowell W R."/>
        </authorList>
    </citation>
    <scope>NUCLEOTIDE SEQUENCE</scope>
</reference>
<dbReference type="EMBL" id="CAJNOI010004988">
    <property type="protein sequence ID" value="CAF1557203.1"/>
    <property type="molecule type" value="Genomic_DNA"/>
</dbReference>
<accession>A0A816FMK7</accession>